<evidence type="ECO:0000313" key="1">
    <source>
        <dbReference type="EMBL" id="MBF8177772.1"/>
    </source>
</evidence>
<evidence type="ECO:0000313" key="2">
    <source>
        <dbReference type="Proteomes" id="UP000657372"/>
    </source>
</evidence>
<comment type="caution">
    <text evidence="1">The sequence shown here is derived from an EMBL/GenBank/DDBJ whole genome shotgun (WGS) entry which is preliminary data.</text>
</comment>
<reference evidence="1 2" key="1">
    <citation type="submission" date="2020-11" db="EMBL/GenBank/DDBJ databases">
        <title>WGS of Herminiimonas contaminans strain Marseille-Q4544 isolated from planarians Schmidtea mediterranea.</title>
        <authorList>
            <person name="Kangale L."/>
        </authorList>
    </citation>
    <scope>NUCLEOTIDE SEQUENCE [LARGE SCALE GENOMIC DNA]</scope>
    <source>
        <strain evidence="1 2">Marseille-Q4544</strain>
    </source>
</reference>
<dbReference type="InterPro" id="IPR046702">
    <property type="entry name" value="DUF6572"/>
</dbReference>
<dbReference type="EMBL" id="JADOEL010000005">
    <property type="protein sequence ID" value="MBF8177772.1"/>
    <property type="molecule type" value="Genomic_DNA"/>
</dbReference>
<dbReference type="RefSeq" id="WP_195875336.1">
    <property type="nucleotide sequence ID" value="NZ_JADOEL010000005.1"/>
</dbReference>
<keyword evidence="2" id="KW-1185">Reference proteome</keyword>
<proteinExistence type="predicted"/>
<accession>A0ABS0ESF5</accession>
<name>A0ABS0ESF5_9BURK</name>
<sequence>MTVEQTELIDSVSLDQAGAVCTLAIIDDLVWDDLHLQLLQTKLNTCLRYIESGEIFVAYPALQELVEQGLDFAIELRCIYAPGSHANLFLESAGNIIRDAGYILRVGPLGSDYADEAL</sequence>
<organism evidence="1 2">
    <name type="scientific">Herminiimonas contaminans</name>
    <dbReference type="NCBI Taxonomy" id="1111140"/>
    <lineage>
        <taxon>Bacteria</taxon>
        <taxon>Pseudomonadati</taxon>
        <taxon>Pseudomonadota</taxon>
        <taxon>Betaproteobacteria</taxon>
        <taxon>Burkholderiales</taxon>
        <taxon>Oxalobacteraceae</taxon>
        <taxon>Herminiimonas</taxon>
    </lineage>
</organism>
<dbReference type="Proteomes" id="UP000657372">
    <property type="component" value="Unassembled WGS sequence"/>
</dbReference>
<protein>
    <submittedName>
        <fullName evidence="1">Uncharacterized protein</fullName>
    </submittedName>
</protein>
<dbReference type="Pfam" id="PF20212">
    <property type="entry name" value="DUF6572"/>
    <property type="match status" value="1"/>
</dbReference>
<gene>
    <name evidence="1" type="ORF">IXC47_08775</name>
</gene>